<keyword evidence="6" id="KW-0732">Signal</keyword>
<evidence type="ECO:0000256" key="1">
    <source>
        <dbReference type="ARBA" id="ARBA00005964"/>
    </source>
</evidence>
<feature type="domain" description="Carboxylesterase type B" evidence="7">
    <location>
        <begin position="32"/>
        <end position="571"/>
    </location>
</feature>
<dbReference type="Pfam" id="PF00135">
    <property type="entry name" value="COesterase"/>
    <property type="match status" value="1"/>
</dbReference>
<dbReference type="InterPro" id="IPR019826">
    <property type="entry name" value="Carboxylesterase_B_AS"/>
</dbReference>
<dbReference type="SUPFAM" id="SSF53474">
    <property type="entry name" value="alpha/beta-Hydrolases"/>
    <property type="match status" value="1"/>
</dbReference>
<dbReference type="Gene3D" id="3.40.50.1820">
    <property type="entry name" value="alpha/beta hydrolase"/>
    <property type="match status" value="1"/>
</dbReference>
<dbReference type="EC" id="3.1.1.-" evidence="6"/>
<protein>
    <recommendedName>
        <fullName evidence="6">Carboxylic ester hydrolase</fullName>
        <ecNumber evidence="6">3.1.1.-</ecNumber>
    </recommendedName>
</protein>
<organism evidence="8 9">
    <name type="scientific">Neodiprion lecontei</name>
    <name type="common">Redheaded pine sawfly</name>
    <dbReference type="NCBI Taxonomy" id="441921"/>
    <lineage>
        <taxon>Eukaryota</taxon>
        <taxon>Metazoa</taxon>
        <taxon>Ecdysozoa</taxon>
        <taxon>Arthropoda</taxon>
        <taxon>Hexapoda</taxon>
        <taxon>Insecta</taxon>
        <taxon>Pterygota</taxon>
        <taxon>Neoptera</taxon>
        <taxon>Endopterygota</taxon>
        <taxon>Hymenoptera</taxon>
        <taxon>Tenthredinoidea</taxon>
        <taxon>Diprionidae</taxon>
        <taxon>Diprioninae</taxon>
        <taxon>Neodiprion</taxon>
    </lineage>
</organism>
<evidence type="ECO:0000313" key="9">
    <source>
        <dbReference type="RefSeq" id="XP_046587072.1"/>
    </source>
</evidence>
<dbReference type="Proteomes" id="UP000829291">
    <property type="component" value="Chromosome 2"/>
</dbReference>
<reference evidence="9" key="1">
    <citation type="submission" date="2025-08" db="UniProtKB">
        <authorList>
            <consortium name="RefSeq"/>
        </authorList>
    </citation>
    <scope>IDENTIFICATION</scope>
    <source>
        <tissue evidence="9">Thorax and Abdomen</tissue>
    </source>
</reference>
<dbReference type="PANTHER" id="PTHR43142:SF1">
    <property type="entry name" value="CARBOXYLIC ESTER HYDROLASE"/>
    <property type="match status" value="1"/>
</dbReference>
<gene>
    <name evidence="9" type="primary">LOC107224448</name>
</gene>
<keyword evidence="2" id="KW-0719">Serine esterase</keyword>
<keyword evidence="5" id="KW-0325">Glycoprotein</keyword>
<dbReference type="InterPro" id="IPR002018">
    <property type="entry name" value="CarbesteraseB"/>
</dbReference>
<accession>A0ABM3FGD3</accession>
<feature type="chain" id="PRO_5045006848" description="Carboxylic ester hydrolase" evidence="6">
    <location>
        <begin position="26"/>
        <end position="609"/>
    </location>
</feature>
<dbReference type="RefSeq" id="XP_046587072.1">
    <property type="nucleotide sequence ID" value="XM_046731116.1"/>
</dbReference>
<comment type="similarity">
    <text evidence="1 6">Belongs to the type-B carboxylesterase/lipase family.</text>
</comment>
<evidence type="ECO:0000256" key="5">
    <source>
        <dbReference type="ARBA" id="ARBA00023180"/>
    </source>
</evidence>
<keyword evidence="3 6" id="KW-0378">Hydrolase</keyword>
<dbReference type="InterPro" id="IPR019819">
    <property type="entry name" value="Carboxylesterase_B_CS"/>
</dbReference>
<dbReference type="PROSITE" id="PS00941">
    <property type="entry name" value="CARBOXYLESTERASE_B_2"/>
    <property type="match status" value="1"/>
</dbReference>
<dbReference type="GeneID" id="107224448"/>
<dbReference type="PANTHER" id="PTHR43142">
    <property type="entry name" value="CARBOXYLIC ESTER HYDROLASE"/>
    <property type="match status" value="1"/>
</dbReference>
<dbReference type="PROSITE" id="PS51257">
    <property type="entry name" value="PROKAR_LIPOPROTEIN"/>
    <property type="match status" value="1"/>
</dbReference>
<dbReference type="PROSITE" id="PS00122">
    <property type="entry name" value="CARBOXYLESTERASE_B_1"/>
    <property type="match status" value="1"/>
</dbReference>
<evidence type="ECO:0000256" key="3">
    <source>
        <dbReference type="ARBA" id="ARBA00022801"/>
    </source>
</evidence>
<proteinExistence type="inferred from homology"/>
<keyword evidence="8" id="KW-1185">Reference proteome</keyword>
<keyword evidence="4" id="KW-1015">Disulfide bond</keyword>
<sequence length="609" mass="68431">MFLGCQKEDLVLVLFVAIFFASSCALTGKNNRPEVTISQGILRGKTLTTRYGRNVSAFLGIPYGRPPKGDLRFTAPVAAESWNGTRDASIDGNICPQAQYDEIVGDEDCLYINVYTPHEMLSSCDPHIKVHECPKSTLFPVMVFVYGGGYVSGSFLPTSYGPEYILDKDVVLVVFNYRLGPLGFLSTGDEVASGNWGLKDQILALKWVQDNIAHFGGDPDQVTLFGQSAGGASIHLLSLTNVTIGLFHRYITQSGPALSSLAYLPRATCARHAFKLGEYVGCYNGTSDSLINCLRTVNISDIIAAYPKFHVWESYPFSVWTPTDELDMEGAVLTASPANLISAGHIRDLPWISGMTRNDGLLETAKFYVDDVLLSDFLENFDTLLPVFLMSSYAPDVVADFIEAVKLYYFNDNLTISNNVLLENLTRLVSDDFFYYPVYEAFQKQLELAVNPQYLYIFNYRGTFSNSYLETDSTANYGTAHSDDLIYLFPSEAKFSGINKTMSIMDYQMVDIMVELWTSFAINGTPSVSTSDRTTIWMPYLKEHNYLRIGNVSSVELNLEHSFFKERVQFWDSLKTTLKCGSRRNLRKRKNRPLDIRFRKRRKNSIPVC</sequence>
<evidence type="ECO:0000256" key="4">
    <source>
        <dbReference type="ARBA" id="ARBA00023157"/>
    </source>
</evidence>
<evidence type="ECO:0000259" key="7">
    <source>
        <dbReference type="Pfam" id="PF00135"/>
    </source>
</evidence>
<feature type="signal peptide" evidence="6">
    <location>
        <begin position="1"/>
        <end position="25"/>
    </location>
</feature>
<evidence type="ECO:0000256" key="6">
    <source>
        <dbReference type="RuleBase" id="RU361235"/>
    </source>
</evidence>
<dbReference type="InterPro" id="IPR029058">
    <property type="entry name" value="AB_hydrolase_fold"/>
</dbReference>
<evidence type="ECO:0000256" key="2">
    <source>
        <dbReference type="ARBA" id="ARBA00022487"/>
    </source>
</evidence>
<evidence type="ECO:0000313" key="8">
    <source>
        <dbReference type="Proteomes" id="UP000829291"/>
    </source>
</evidence>
<name>A0ABM3FGD3_NEOLC</name>